<accession>A0A143FJB4</accession>
<sequence>MISYIKDLYNSPAYAELRDSLEVLEPVHFKDKYYSFWFIEGHIEGVFMAMSPEGKYIFTLEGEIELVCARSYLTF</sequence>
<evidence type="ECO:0000313" key="2">
    <source>
        <dbReference type="Proteomes" id="UP000225538"/>
    </source>
</evidence>
<proteinExistence type="predicted"/>
<dbReference type="Proteomes" id="UP000225538">
    <property type="component" value="Segment"/>
</dbReference>
<dbReference type="EMBL" id="KU737346">
    <property type="protein sequence ID" value="AMW61928.1"/>
    <property type="molecule type" value="Genomic_DNA"/>
</dbReference>
<organism evidence="1 2">
    <name type="scientific">Bacillus phage Vinny</name>
    <dbReference type="NCBI Taxonomy" id="1805955"/>
    <lineage>
        <taxon>Viruses</taxon>
        <taxon>Duplodnaviria</taxon>
        <taxon>Heunggongvirae</taxon>
        <taxon>Uroviricota</taxon>
        <taxon>Caudoviricetes</taxon>
        <taxon>Herelleviridae</taxon>
        <taxon>Bastillevirinae</taxon>
        <taxon>Bastillevirus</taxon>
        <taxon>Bastillevirus evoli</taxon>
    </lineage>
</organism>
<name>A0A143FJB4_9CAUD</name>
<evidence type="ECO:0000313" key="1">
    <source>
        <dbReference type="EMBL" id="AMW61928.1"/>
    </source>
</evidence>
<reference evidence="1 2" key="1">
    <citation type="submission" date="2016-02" db="EMBL/GenBank/DDBJ databases">
        <authorList>
            <person name="Wen L."/>
            <person name="He K."/>
            <person name="Yang H."/>
        </authorList>
    </citation>
    <scope>NUCLEOTIDE SEQUENCE [LARGE SCALE GENOMIC DNA]</scope>
</reference>
<protein>
    <submittedName>
        <fullName evidence="1">Uncharacterized protein</fullName>
    </submittedName>
</protein>
<gene>
    <name evidence="1" type="ORF">DNAM5_184</name>
</gene>